<evidence type="ECO:0000313" key="4">
    <source>
        <dbReference type="Proteomes" id="UP000184383"/>
    </source>
</evidence>
<evidence type="ECO:0000259" key="2">
    <source>
        <dbReference type="PROSITE" id="PS00028"/>
    </source>
</evidence>
<dbReference type="EMBL" id="KV878209">
    <property type="protein sequence ID" value="OJJ40849.1"/>
    <property type="molecule type" value="Genomic_DNA"/>
</dbReference>
<dbReference type="GeneID" id="63749820"/>
<feature type="region of interest" description="Disordered" evidence="1">
    <location>
        <begin position="79"/>
        <end position="119"/>
    </location>
</feature>
<dbReference type="AlphaFoldDB" id="A0A1L9S112"/>
<dbReference type="InterPro" id="IPR013087">
    <property type="entry name" value="Znf_C2H2_type"/>
</dbReference>
<dbReference type="VEuPathDB" id="FungiDB:ASPWEDRAFT_34320"/>
<feature type="region of interest" description="Disordered" evidence="1">
    <location>
        <begin position="148"/>
        <end position="184"/>
    </location>
</feature>
<protein>
    <recommendedName>
        <fullName evidence="2">C2H2-type domain-containing protein</fullName>
    </recommendedName>
</protein>
<name>A0A1L9S112_ASPWE</name>
<feature type="compositionally biased region" description="Low complexity" evidence="1">
    <location>
        <begin position="94"/>
        <end position="110"/>
    </location>
</feature>
<proteinExistence type="predicted"/>
<sequence length="184" mass="20717">MVRGEAQTGLEYNGGDFNNQIHNTSTTTSWDLPPDIHAIPSNQYVLYPANPLNNVGFVDNSWSVYDGFESPWTQELWPSPSAPFPTMEPGYPGSPWFPSLQSSSSSFRSPANGFDDMKQSDELLHPRQPQRASPESFSTVRAQRFPCGYCPKTYKKSNGRNRHEKRNHGCGPKRPGRPRKSQRA</sequence>
<feature type="compositionally biased region" description="Basic residues" evidence="1">
    <location>
        <begin position="174"/>
        <end position="184"/>
    </location>
</feature>
<feature type="region of interest" description="Disordered" evidence="1">
    <location>
        <begin position="1"/>
        <end position="20"/>
    </location>
</feature>
<dbReference type="PROSITE" id="PS00028">
    <property type="entry name" value="ZINC_FINGER_C2H2_1"/>
    <property type="match status" value="1"/>
</dbReference>
<reference evidence="4" key="1">
    <citation type="journal article" date="2017" name="Genome Biol.">
        <title>Comparative genomics reveals high biological diversity and specific adaptations in the industrially and medically important fungal genus Aspergillus.</title>
        <authorList>
            <person name="de Vries R.P."/>
            <person name="Riley R."/>
            <person name="Wiebenga A."/>
            <person name="Aguilar-Osorio G."/>
            <person name="Amillis S."/>
            <person name="Uchima C.A."/>
            <person name="Anderluh G."/>
            <person name="Asadollahi M."/>
            <person name="Askin M."/>
            <person name="Barry K."/>
            <person name="Battaglia E."/>
            <person name="Bayram O."/>
            <person name="Benocci T."/>
            <person name="Braus-Stromeyer S.A."/>
            <person name="Caldana C."/>
            <person name="Canovas D."/>
            <person name="Cerqueira G.C."/>
            <person name="Chen F."/>
            <person name="Chen W."/>
            <person name="Choi C."/>
            <person name="Clum A."/>
            <person name="Dos Santos R.A."/>
            <person name="Damasio A.R."/>
            <person name="Diallinas G."/>
            <person name="Emri T."/>
            <person name="Fekete E."/>
            <person name="Flipphi M."/>
            <person name="Freyberg S."/>
            <person name="Gallo A."/>
            <person name="Gournas C."/>
            <person name="Habgood R."/>
            <person name="Hainaut M."/>
            <person name="Harispe M.L."/>
            <person name="Henrissat B."/>
            <person name="Hilden K.S."/>
            <person name="Hope R."/>
            <person name="Hossain A."/>
            <person name="Karabika E."/>
            <person name="Karaffa L."/>
            <person name="Karanyi Z."/>
            <person name="Krasevec N."/>
            <person name="Kuo A."/>
            <person name="Kusch H."/>
            <person name="LaButti K."/>
            <person name="Lagendijk E.L."/>
            <person name="Lapidus A."/>
            <person name="Levasseur A."/>
            <person name="Lindquist E."/>
            <person name="Lipzen A."/>
            <person name="Logrieco A.F."/>
            <person name="MacCabe A."/>
            <person name="Maekelae M.R."/>
            <person name="Malavazi I."/>
            <person name="Melin P."/>
            <person name="Meyer V."/>
            <person name="Mielnichuk N."/>
            <person name="Miskei M."/>
            <person name="Molnar A.P."/>
            <person name="Mule G."/>
            <person name="Ngan C.Y."/>
            <person name="Orejas M."/>
            <person name="Orosz E."/>
            <person name="Ouedraogo J.P."/>
            <person name="Overkamp K.M."/>
            <person name="Park H.-S."/>
            <person name="Perrone G."/>
            <person name="Piumi F."/>
            <person name="Punt P.J."/>
            <person name="Ram A.F."/>
            <person name="Ramon A."/>
            <person name="Rauscher S."/>
            <person name="Record E."/>
            <person name="Riano-Pachon D.M."/>
            <person name="Robert V."/>
            <person name="Roehrig J."/>
            <person name="Ruller R."/>
            <person name="Salamov A."/>
            <person name="Salih N.S."/>
            <person name="Samson R.A."/>
            <person name="Sandor E."/>
            <person name="Sanguinetti M."/>
            <person name="Schuetze T."/>
            <person name="Sepcic K."/>
            <person name="Shelest E."/>
            <person name="Sherlock G."/>
            <person name="Sophianopoulou V."/>
            <person name="Squina F.M."/>
            <person name="Sun H."/>
            <person name="Susca A."/>
            <person name="Todd R.B."/>
            <person name="Tsang A."/>
            <person name="Unkles S.E."/>
            <person name="van de Wiele N."/>
            <person name="van Rossen-Uffink D."/>
            <person name="Oliveira J.V."/>
            <person name="Vesth T.C."/>
            <person name="Visser J."/>
            <person name="Yu J.-H."/>
            <person name="Zhou M."/>
            <person name="Andersen M.R."/>
            <person name="Archer D.B."/>
            <person name="Baker S.E."/>
            <person name="Benoit I."/>
            <person name="Brakhage A.A."/>
            <person name="Braus G.H."/>
            <person name="Fischer R."/>
            <person name="Frisvad J.C."/>
            <person name="Goldman G.H."/>
            <person name="Houbraken J."/>
            <person name="Oakley B."/>
            <person name="Pocsi I."/>
            <person name="Scazzocchio C."/>
            <person name="Seiboth B."/>
            <person name="vanKuyk P.A."/>
            <person name="Wortman J."/>
            <person name="Dyer P.S."/>
            <person name="Grigoriev I.V."/>
        </authorList>
    </citation>
    <scope>NUCLEOTIDE SEQUENCE [LARGE SCALE GENOMIC DNA]</scope>
    <source>
        <strain evidence="4">DTO 134E9</strain>
    </source>
</reference>
<organism evidence="3 4">
    <name type="scientific">Aspergillus wentii DTO 134E9</name>
    <dbReference type="NCBI Taxonomy" id="1073089"/>
    <lineage>
        <taxon>Eukaryota</taxon>
        <taxon>Fungi</taxon>
        <taxon>Dikarya</taxon>
        <taxon>Ascomycota</taxon>
        <taxon>Pezizomycotina</taxon>
        <taxon>Eurotiomycetes</taxon>
        <taxon>Eurotiomycetidae</taxon>
        <taxon>Eurotiales</taxon>
        <taxon>Aspergillaceae</taxon>
        <taxon>Aspergillus</taxon>
        <taxon>Aspergillus subgen. Cremei</taxon>
    </lineage>
</organism>
<keyword evidence="4" id="KW-1185">Reference proteome</keyword>
<gene>
    <name evidence="3" type="ORF">ASPWEDRAFT_34320</name>
</gene>
<accession>A0A1L9S112</accession>
<evidence type="ECO:0000313" key="3">
    <source>
        <dbReference type="EMBL" id="OJJ40849.1"/>
    </source>
</evidence>
<dbReference type="Proteomes" id="UP000184383">
    <property type="component" value="Unassembled WGS sequence"/>
</dbReference>
<feature type="domain" description="C2H2-type" evidence="2">
    <location>
        <begin position="147"/>
        <end position="168"/>
    </location>
</feature>
<dbReference type="RefSeq" id="XP_040694525.1">
    <property type="nucleotide sequence ID" value="XM_040833972.1"/>
</dbReference>
<evidence type="ECO:0000256" key="1">
    <source>
        <dbReference type="SAM" id="MobiDB-lite"/>
    </source>
</evidence>
<feature type="compositionally biased region" description="Basic residues" evidence="1">
    <location>
        <begin position="153"/>
        <end position="168"/>
    </location>
</feature>